<keyword evidence="1" id="KW-0472">Membrane</keyword>
<feature type="transmembrane region" description="Helical" evidence="1">
    <location>
        <begin position="96"/>
        <end position="120"/>
    </location>
</feature>
<dbReference type="AlphaFoldDB" id="A0A4R8WD04"/>
<evidence type="ECO:0000313" key="2">
    <source>
        <dbReference type="EMBL" id="TFC06817.1"/>
    </source>
</evidence>
<name>A0A4R8WD04_9MICO</name>
<proteinExistence type="predicted"/>
<feature type="transmembrane region" description="Helical" evidence="1">
    <location>
        <begin position="21"/>
        <end position="43"/>
    </location>
</feature>
<keyword evidence="1" id="KW-1133">Transmembrane helix</keyword>
<comment type="caution">
    <text evidence="2">The sequence shown here is derived from an EMBL/GenBank/DDBJ whole genome shotgun (WGS) entry which is preliminary data.</text>
</comment>
<accession>A0A4R8WD04</accession>
<dbReference type="RefSeq" id="WP_134507126.1">
    <property type="nucleotide sequence ID" value="NZ_SOFM01000009.1"/>
</dbReference>
<reference evidence="2 3" key="1">
    <citation type="submission" date="2019-03" db="EMBL/GenBank/DDBJ databases">
        <title>Genomics of glacier-inhabiting Cryobacterium strains.</title>
        <authorList>
            <person name="Liu Q."/>
            <person name="Xin Y.-H."/>
        </authorList>
    </citation>
    <scope>NUCLEOTIDE SEQUENCE [LARGE SCALE GENOMIC DNA]</scope>
    <source>
        <strain evidence="2 3">RHLT2-21</strain>
    </source>
</reference>
<protein>
    <submittedName>
        <fullName evidence="2">Uncharacterized protein</fullName>
    </submittedName>
</protein>
<keyword evidence="1" id="KW-0812">Transmembrane</keyword>
<evidence type="ECO:0000313" key="3">
    <source>
        <dbReference type="Proteomes" id="UP000297643"/>
    </source>
</evidence>
<gene>
    <name evidence="2" type="ORF">E3O32_03705</name>
</gene>
<keyword evidence="3" id="KW-1185">Reference proteome</keyword>
<dbReference type="EMBL" id="SOFM01000009">
    <property type="protein sequence ID" value="TFC06817.1"/>
    <property type="molecule type" value="Genomic_DNA"/>
</dbReference>
<feature type="transmembrane region" description="Helical" evidence="1">
    <location>
        <begin position="63"/>
        <end position="84"/>
    </location>
</feature>
<dbReference type="Proteomes" id="UP000297643">
    <property type="component" value="Unassembled WGS sequence"/>
</dbReference>
<sequence length="160" mass="16362">MKLDRSARSTHLRRPPLRSSLVALLAMAAMLVGLSAMSSTHAGHETGGTAPESASDQSHRADVGFAVTGIAAAGSAAAALSVAAHSGFGMLGCLDCVLDCALLAITCTIVIALASLIILARSPSVYRRLLDAGGPVVRRLGGPTLDIYCPRLTVLSISRI</sequence>
<evidence type="ECO:0000256" key="1">
    <source>
        <dbReference type="SAM" id="Phobius"/>
    </source>
</evidence>
<organism evidence="2 3">
    <name type="scientific">Cryobacterium mannosilyticum</name>
    <dbReference type="NCBI Taxonomy" id="1259190"/>
    <lineage>
        <taxon>Bacteria</taxon>
        <taxon>Bacillati</taxon>
        <taxon>Actinomycetota</taxon>
        <taxon>Actinomycetes</taxon>
        <taxon>Micrococcales</taxon>
        <taxon>Microbacteriaceae</taxon>
        <taxon>Cryobacterium</taxon>
    </lineage>
</organism>